<comment type="caution">
    <text evidence="2">The sequence shown here is derived from an EMBL/GenBank/DDBJ whole genome shotgun (WGS) entry which is preliminary data.</text>
</comment>
<dbReference type="PANTHER" id="PTHR43265:SF1">
    <property type="entry name" value="ESTERASE ESTD"/>
    <property type="match status" value="1"/>
</dbReference>
<dbReference type="InterPro" id="IPR022742">
    <property type="entry name" value="Hydrolase_4"/>
</dbReference>
<dbReference type="PANTHER" id="PTHR43265">
    <property type="entry name" value="ESTERASE ESTD"/>
    <property type="match status" value="1"/>
</dbReference>
<dbReference type="EMBL" id="JAOTJD010000026">
    <property type="protein sequence ID" value="MFD3265033.1"/>
    <property type="molecule type" value="Genomic_DNA"/>
</dbReference>
<keyword evidence="2" id="KW-0378">Hydrolase</keyword>
<evidence type="ECO:0000259" key="1">
    <source>
        <dbReference type="Pfam" id="PF12146"/>
    </source>
</evidence>
<proteinExistence type="predicted"/>
<organism evidence="2 3">
    <name type="scientific">Phenylobacterium ferrooxidans</name>
    <dbReference type="NCBI Taxonomy" id="2982689"/>
    <lineage>
        <taxon>Bacteria</taxon>
        <taxon>Pseudomonadati</taxon>
        <taxon>Pseudomonadota</taxon>
        <taxon>Alphaproteobacteria</taxon>
        <taxon>Caulobacterales</taxon>
        <taxon>Caulobacteraceae</taxon>
        <taxon>Phenylobacterium</taxon>
    </lineage>
</organism>
<evidence type="ECO:0000313" key="3">
    <source>
        <dbReference type="Proteomes" id="UP001598130"/>
    </source>
</evidence>
<dbReference type="InterPro" id="IPR053145">
    <property type="entry name" value="AB_hydrolase_Est10"/>
</dbReference>
<feature type="domain" description="Serine aminopeptidase S33" evidence="1">
    <location>
        <begin position="165"/>
        <end position="384"/>
    </location>
</feature>
<dbReference type="InterPro" id="IPR029058">
    <property type="entry name" value="AB_hydrolase_fold"/>
</dbReference>
<sequence length="422" mass="45043">MTSDIHGDWHGVLDTGAVKVKLGFRLDGDTAWLNTRAAGVLELPLARDGQRVAFGSVPFDIVLDLQRVGERLEGTCFHNAVDFPVSFAPGLAAPAVHAARPQTPARPFPYETETVTFTGADGSKLSGTLTRPSEPGPHTALVLSSWFGQTDRDQMVAGHRPFALWADQLTRRGFITLRYDKRGVGASEGRFDTATTADFAADLACAVAVLRNRTDIGVVGLLGHSEGGHISADLAAADPTIAFCVMMTPTGVPDELILEAEMFNAARVVGGVPRDFDRTVRFVRALSEASKAPTAGETVTLAREILAAEAYPPERLDSRAAIAASPWRRYWATYDHTAGLRGLTCPALVVFAGMDLQTPPRAHAAKIMAANPSANVVTLPGLNHFLQPAITGAPSEYGEIETTLDPSVIKAVCDWIVEVGRP</sequence>
<dbReference type="RefSeq" id="WP_377370540.1">
    <property type="nucleotide sequence ID" value="NZ_JAOTJD010000026.1"/>
</dbReference>
<evidence type="ECO:0000313" key="2">
    <source>
        <dbReference type="EMBL" id="MFD3265033.1"/>
    </source>
</evidence>
<protein>
    <submittedName>
        <fullName evidence="2">Alpha/beta hydrolase</fullName>
    </submittedName>
</protein>
<dbReference type="Gene3D" id="3.40.50.1820">
    <property type="entry name" value="alpha/beta hydrolase"/>
    <property type="match status" value="1"/>
</dbReference>
<dbReference type="GO" id="GO:0016787">
    <property type="term" value="F:hydrolase activity"/>
    <property type="evidence" value="ECO:0007669"/>
    <property type="project" value="UniProtKB-KW"/>
</dbReference>
<gene>
    <name evidence="2" type="ORF">OCL97_13810</name>
</gene>
<reference evidence="2 3" key="1">
    <citation type="submission" date="2022-09" db="EMBL/GenBank/DDBJ databases">
        <title>New species of Phenylobacterium.</title>
        <authorList>
            <person name="Mieszkin S."/>
        </authorList>
    </citation>
    <scope>NUCLEOTIDE SEQUENCE [LARGE SCALE GENOMIC DNA]</scope>
    <source>
        <strain evidence="2 3">HK31-G</strain>
    </source>
</reference>
<dbReference type="SUPFAM" id="SSF53474">
    <property type="entry name" value="alpha/beta-Hydrolases"/>
    <property type="match status" value="1"/>
</dbReference>
<dbReference type="Proteomes" id="UP001598130">
    <property type="component" value="Unassembled WGS sequence"/>
</dbReference>
<dbReference type="Pfam" id="PF12146">
    <property type="entry name" value="Hydrolase_4"/>
    <property type="match status" value="1"/>
</dbReference>
<keyword evidence="3" id="KW-1185">Reference proteome</keyword>
<accession>A0ABW6CVW4</accession>
<name>A0ABW6CVW4_9CAUL</name>